<reference evidence="5" key="1">
    <citation type="submission" date="2013-03" db="EMBL/GenBank/DDBJ databases">
        <authorList>
            <person name="Jeffery W."/>
            <person name="Warren W."/>
            <person name="Wilson R.K."/>
        </authorList>
    </citation>
    <scope>NUCLEOTIDE SEQUENCE</scope>
    <source>
        <strain evidence="5">female</strain>
    </source>
</reference>
<dbReference type="Ensembl" id="ENSAMXT00000056468.1">
    <property type="protein sequence ID" value="ENSAMXP00000035260.1"/>
    <property type="gene ID" value="ENSAMXG00000036256.1"/>
</dbReference>
<evidence type="ECO:0000256" key="2">
    <source>
        <dbReference type="SAM" id="MobiDB-lite"/>
    </source>
</evidence>
<dbReference type="GO" id="GO:0061665">
    <property type="term" value="F:SUMO ligase activity"/>
    <property type="evidence" value="ECO:0007669"/>
    <property type="project" value="TreeGrafter"/>
</dbReference>
<reference evidence="5" key="2">
    <citation type="journal article" date="2014" name="Nat. Commun.">
        <title>The cavefish genome reveals candidate genes for eye loss.</title>
        <authorList>
            <person name="McGaugh S.E."/>
            <person name="Gross J.B."/>
            <person name="Aken B."/>
            <person name="Blin M."/>
            <person name="Borowsky R."/>
            <person name="Chalopin D."/>
            <person name="Hinaux H."/>
            <person name="Jeffery W.R."/>
            <person name="Keene A."/>
            <person name="Ma L."/>
            <person name="Minx P."/>
            <person name="Murphy D."/>
            <person name="O'Quin K.E."/>
            <person name="Retaux S."/>
            <person name="Rohner N."/>
            <person name="Searle S.M."/>
            <person name="Stahl B.A."/>
            <person name="Tabin C."/>
            <person name="Volff J.N."/>
            <person name="Yoshizawa M."/>
            <person name="Warren W.C."/>
        </authorList>
    </citation>
    <scope>NUCLEOTIDE SEQUENCE [LARGE SCALE GENOMIC DNA]</scope>
    <source>
        <strain evidence="5">female</strain>
    </source>
</reference>
<feature type="compositionally biased region" description="Basic and acidic residues" evidence="2">
    <location>
        <begin position="235"/>
        <end position="248"/>
    </location>
</feature>
<keyword evidence="5" id="KW-1185">Reference proteome</keyword>
<reference evidence="4" key="4">
    <citation type="submission" date="2025-09" db="UniProtKB">
        <authorList>
            <consortium name="Ensembl"/>
        </authorList>
    </citation>
    <scope>IDENTIFICATION</scope>
</reference>
<dbReference type="InterPro" id="IPR043531">
    <property type="entry name" value="CBX4"/>
</dbReference>
<protein>
    <recommendedName>
        <fullName evidence="3">Chromo domain-containing protein</fullName>
    </recommendedName>
</protein>
<dbReference type="GeneTree" id="ENSGT00940000160081"/>
<dbReference type="PROSITE" id="PS50013">
    <property type="entry name" value="CHROMO_2"/>
    <property type="match status" value="1"/>
</dbReference>
<dbReference type="Gene3D" id="2.40.50.40">
    <property type="match status" value="1"/>
</dbReference>
<sequence length="442" mass="50520">MEPSALGDHVFTVESIQKKRVHKVWVLLAFIFWLSLCRYNTWEPEENILDPHLLVTFQNREYQEQMMGFRKRGRKPKYHLKQVPSFARRPGILSSLQEALSNGKKKHCYHLKSRKHHHNQVDAKMYPKVKEEPKGSWNLPQVLHQQWIQNKVSECLNNVRDITKELEKLPACVIGGETSELGSNIIPREAPASGMSSKLKIVKNKNINGRIVIVMGKYAEGGTQTGNSVENESDITGKNRHSAENDCKEENEDEIELSPCRFTVANMENNLKEEGVTKSIPFLNPSEKSIHLCLDPRSGQGAQKRRFSEPEIEQDSEVKRFLSSENTGVPISGFSQCQIKNSHIDGRQHSNKQCFELFGCQDEPIDLSYSRKLRSPIPDKSQINRNSKASEKQIESLKEQTEKEPESTLIQSFTPFLGDVIITDVTTNCLTVTFKEYVTVWK</sequence>
<reference evidence="4" key="3">
    <citation type="submission" date="2025-08" db="UniProtKB">
        <authorList>
            <consortium name="Ensembl"/>
        </authorList>
    </citation>
    <scope>IDENTIFICATION</scope>
</reference>
<dbReference type="InterPro" id="IPR033773">
    <property type="entry name" value="CBX7_C"/>
</dbReference>
<feature type="domain" description="Chromo" evidence="3">
    <location>
        <begin position="11"/>
        <end position="61"/>
    </location>
</feature>
<feature type="region of interest" description="Disordered" evidence="2">
    <location>
        <begin position="376"/>
        <end position="405"/>
    </location>
</feature>
<evidence type="ECO:0000313" key="5">
    <source>
        <dbReference type="Proteomes" id="UP000018467"/>
    </source>
</evidence>
<evidence type="ECO:0000313" key="4">
    <source>
        <dbReference type="Ensembl" id="ENSAMXP00000035260.1"/>
    </source>
</evidence>
<dbReference type="Pfam" id="PF17218">
    <property type="entry name" value="CBX7_C"/>
    <property type="match status" value="1"/>
</dbReference>
<dbReference type="Bgee" id="ENSAMXG00000036256">
    <property type="expression patterns" value="Expressed in testis"/>
</dbReference>
<dbReference type="GO" id="GO:0016925">
    <property type="term" value="P:protein sumoylation"/>
    <property type="evidence" value="ECO:0007669"/>
    <property type="project" value="TreeGrafter"/>
</dbReference>
<accession>A0A3B1J084</accession>
<feature type="compositionally biased region" description="Polar residues" evidence="2">
    <location>
        <begin position="225"/>
        <end position="234"/>
    </location>
</feature>
<feature type="region of interest" description="Disordered" evidence="2">
    <location>
        <begin position="224"/>
        <end position="252"/>
    </location>
</feature>
<dbReference type="GO" id="GO:0000122">
    <property type="term" value="P:negative regulation of transcription by RNA polymerase II"/>
    <property type="evidence" value="ECO:0007669"/>
    <property type="project" value="TreeGrafter"/>
</dbReference>
<dbReference type="InParanoid" id="A0A3B1J084"/>
<name>A0A3B1J084_ASTMX</name>
<dbReference type="GO" id="GO:0032183">
    <property type="term" value="F:SUMO binding"/>
    <property type="evidence" value="ECO:0007669"/>
    <property type="project" value="TreeGrafter"/>
</dbReference>
<dbReference type="PANTHER" id="PTHR46727">
    <property type="entry name" value="E3 SUMO-PROTEIN LIGASE CBX4"/>
    <property type="match status" value="1"/>
</dbReference>
<dbReference type="GO" id="GO:0035102">
    <property type="term" value="C:PRC1 complex"/>
    <property type="evidence" value="ECO:0007669"/>
    <property type="project" value="TreeGrafter"/>
</dbReference>
<dbReference type="STRING" id="7994.ENSAMXP00000035260"/>
<dbReference type="PANTHER" id="PTHR46727:SF1">
    <property type="entry name" value="E3 SUMO-PROTEIN LIGASE CBX4"/>
    <property type="match status" value="1"/>
</dbReference>
<organism evidence="4 5">
    <name type="scientific">Astyanax mexicanus</name>
    <name type="common">Blind cave fish</name>
    <name type="synonym">Astyanax fasciatus mexicanus</name>
    <dbReference type="NCBI Taxonomy" id="7994"/>
    <lineage>
        <taxon>Eukaryota</taxon>
        <taxon>Metazoa</taxon>
        <taxon>Chordata</taxon>
        <taxon>Craniata</taxon>
        <taxon>Vertebrata</taxon>
        <taxon>Euteleostomi</taxon>
        <taxon>Actinopterygii</taxon>
        <taxon>Neopterygii</taxon>
        <taxon>Teleostei</taxon>
        <taxon>Ostariophysi</taxon>
        <taxon>Characiformes</taxon>
        <taxon>Characoidei</taxon>
        <taxon>Acestrorhamphidae</taxon>
        <taxon>Acestrorhamphinae</taxon>
        <taxon>Astyanax</taxon>
    </lineage>
</organism>
<dbReference type="AlphaFoldDB" id="A0A3B1J084"/>
<comment type="subcellular location">
    <subcellularLocation>
        <location evidence="1">Nucleus</location>
    </subcellularLocation>
</comment>
<evidence type="ECO:0000259" key="3">
    <source>
        <dbReference type="PROSITE" id="PS50013"/>
    </source>
</evidence>
<dbReference type="InterPro" id="IPR000953">
    <property type="entry name" value="Chromo/chromo_shadow_dom"/>
</dbReference>
<evidence type="ECO:0000256" key="1">
    <source>
        <dbReference type="ARBA" id="ARBA00004123"/>
    </source>
</evidence>
<feature type="compositionally biased region" description="Basic and acidic residues" evidence="2">
    <location>
        <begin position="388"/>
        <end position="405"/>
    </location>
</feature>
<proteinExistence type="predicted"/>
<dbReference type="Proteomes" id="UP000018467">
    <property type="component" value="Unassembled WGS sequence"/>
</dbReference>